<dbReference type="SUPFAM" id="SSF54427">
    <property type="entry name" value="NTF2-like"/>
    <property type="match status" value="1"/>
</dbReference>
<evidence type="ECO:0000313" key="1">
    <source>
        <dbReference type="EMBL" id="KKP02725.1"/>
    </source>
</evidence>
<reference evidence="2" key="1">
    <citation type="journal article" date="2015" name="Genome Announc.">
        <title>Draft whole-genome sequence of the biocontrol agent Trichoderma harzianum T6776.</title>
        <authorList>
            <person name="Baroncelli R."/>
            <person name="Piaggeschi G."/>
            <person name="Fiorini L."/>
            <person name="Bertolini E."/>
            <person name="Zapparata A."/>
            <person name="Pe M.E."/>
            <person name="Sarrocco S."/>
            <person name="Vannacci G."/>
        </authorList>
    </citation>
    <scope>NUCLEOTIDE SEQUENCE [LARGE SCALE GENOMIC DNA]</scope>
    <source>
        <strain evidence="2">T6776</strain>
    </source>
</reference>
<dbReference type="AlphaFoldDB" id="A0A0F9XDR3"/>
<gene>
    <name evidence="1" type="ORF">THAR02_05178</name>
</gene>
<dbReference type="InterPro" id="IPR032710">
    <property type="entry name" value="NTF2-like_dom_sf"/>
</dbReference>
<proteinExistence type="predicted"/>
<sequence length="126" mass="14428">MPTRATFADKPETYQATLKSLFHGNPEDTEAELSKIFTPDFKFDAGDEKYDFHGFVAHMRRLREMKLDVDLTTVQFLRDGNQLAERHTSVTTLQDGKQSPAETFMFAEIAEDGRINWIIEAVQQKG</sequence>
<dbReference type="OMA" id="KYEVFLF"/>
<name>A0A0F9XDR3_TRIHA</name>
<dbReference type="OrthoDB" id="2947043at2759"/>
<comment type="caution">
    <text evidence="1">The sequence shown here is derived from an EMBL/GenBank/DDBJ whole genome shotgun (WGS) entry which is preliminary data.</text>
</comment>
<accession>A0A0F9XDR3</accession>
<dbReference type="Proteomes" id="UP000034112">
    <property type="component" value="Unassembled WGS sequence"/>
</dbReference>
<dbReference type="EMBL" id="JOKZ01000138">
    <property type="protein sequence ID" value="KKP02725.1"/>
    <property type="molecule type" value="Genomic_DNA"/>
</dbReference>
<protein>
    <recommendedName>
        <fullName evidence="3">SnoaL-like domain-containing protein</fullName>
    </recommendedName>
</protein>
<evidence type="ECO:0000313" key="2">
    <source>
        <dbReference type="Proteomes" id="UP000034112"/>
    </source>
</evidence>
<evidence type="ECO:0008006" key="3">
    <source>
        <dbReference type="Google" id="ProtNLM"/>
    </source>
</evidence>
<organism evidence="1 2">
    <name type="scientific">Trichoderma harzianum</name>
    <name type="common">Hypocrea lixii</name>
    <dbReference type="NCBI Taxonomy" id="5544"/>
    <lineage>
        <taxon>Eukaryota</taxon>
        <taxon>Fungi</taxon>
        <taxon>Dikarya</taxon>
        <taxon>Ascomycota</taxon>
        <taxon>Pezizomycotina</taxon>
        <taxon>Sordariomycetes</taxon>
        <taxon>Hypocreomycetidae</taxon>
        <taxon>Hypocreales</taxon>
        <taxon>Hypocreaceae</taxon>
        <taxon>Trichoderma</taxon>
    </lineage>
</organism>